<dbReference type="InParanoid" id="W2S1K4"/>
<dbReference type="EMBL" id="KB822718">
    <property type="protein sequence ID" value="ETN42606.1"/>
    <property type="molecule type" value="Genomic_DNA"/>
</dbReference>
<feature type="region of interest" description="Disordered" evidence="1">
    <location>
        <begin position="238"/>
        <end position="263"/>
    </location>
</feature>
<accession>W2S1K4</accession>
<dbReference type="Proteomes" id="UP000030752">
    <property type="component" value="Unassembled WGS sequence"/>
</dbReference>
<organism evidence="2 3">
    <name type="scientific">Cyphellophora europaea (strain CBS 101466)</name>
    <name type="common">Phialophora europaea</name>
    <dbReference type="NCBI Taxonomy" id="1220924"/>
    <lineage>
        <taxon>Eukaryota</taxon>
        <taxon>Fungi</taxon>
        <taxon>Dikarya</taxon>
        <taxon>Ascomycota</taxon>
        <taxon>Pezizomycotina</taxon>
        <taxon>Eurotiomycetes</taxon>
        <taxon>Chaetothyriomycetidae</taxon>
        <taxon>Chaetothyriales</taxon>
        <taxon>Cyphellophoraceae</taxon>
        <taxon>Cyphellophora</taxon>
    </lineage>
</organism>
<dbReference type="GeneID" id="19969102"/>
<gene>
    <name evidence="2" type="ORF">HMPREF1541_01763</name>
</gene>
<proteinExistence type="predicted"/>
<keyword evidence="3" id="KW-1185">Reference proteome</keyword>
<evidence type="ECO:0000256" key="1">
    <source>
        <dbReference type="SAM" id="MobiDB-lite"/>
    </source>
</evidence>
<dbReference type="AlphaFoldDB" id="W2S1K4"/>
<dbReference type="HOGENOM" id="CLU_1057753_0_0_1"/>
<reference evidence="2 3" key="1">
    <citation type="submission" date="2013-03" db="EMBL/GenBank/DDBJ databases">
        <title>The Genome Sequence of Phialophora europaea CBS 101466.</title>
        <authorList>
            <consortium name="The Broad Institute Genomics Platform"/>
            <person name="Cuomo C."/>
            <person name="de Hoog S."/>
            <person name="Gorbushina A."/>
            <person name="Walker B."/>
            <person name="Young S.K."/>
            <person name="Zeng Q."/>
            <person name="Gargeya S."/>
            <person name="Fitzgerald M."/>
            <person name="Haas B."/>
            <person name="Abouelleil A."/>
            <person name="Allen A.W."/>
            <person name="Alvarado L."/>
            <person name="Arachchi H.M."/>
            <person name="Berlin A.M."/>
            <person name="Chapman S.B."/>
            <person name="Gainer-Dewar J."/>
            <person name="Goldberg J."/>
            <person name="Griggs A."/>
            <person name="Gujja S."/>
            <person name="Hansen M."/>
            <person name="Howarth C."/>
            <person name="Imamovic A."/>
            <person name="Ireland A."/>
            <person name="Larimer J."/>
            <person name="McCowan C."/>
            <person name="Murphy C."/>
            <person name="Pearson M."/>
            <person name="Poon T.W."/>
            <person name="Priest M."/>
            <person name="Roberts A."/>
            <person name="Saif S."/>
            <person name="Shea T."/>
            <person name="Sisk P."/>
            <person name="Sykes S."/>
            <person name="Wortman J."/>
            <person name="Nusbaum C."/>
            <person name="Birren B."/>
        </authorList>
    </citation>
    <scope>NUCLEOTIDE SEQUENCE [LARGE SCALE GENOMIC DNA]</scope>
    <source>
        <strain evidence="2 3">CBS 101466</strain>
    </source>
</reference>
<dbReference type="RefSeq" id="XP_008714342.1">
    <property type="nucleotide sequence ID" value="XM_008716120.1"/>
</dbReference>
<protein>
    <submittedName>
        <fullName evidence="2">Uncharacterized protein</fullName>
    </submittedName>
</protein>
<evidence type="ECO:0000313" key="2">
    <source>
        <dbReference type="EMBL" id="ETN42606.1"/>
    </source>
</evidence>
<feature type="compositionally biased region" description="Polar residues" evidence="1">
    <location>
        <begin position="253"/>
        <end position="263"/>
    </location>
</feature>
<evidence type="ECO:0000313" key="3">
    <source>
        <dbReference type="Proteomes" id="UP000030752"/>
    </source>
</evidence>
<sequence>MCIGLIYSCGHTAVRKCDHPRQQPASIKVVTEGKWWNASQLSMPSTTFECTGVSEPPTEIKQSCYKCVSNKAAQIKDENAQEVEKKMRERTGAGNDSYMYSLSVGENYDENGRFICIMPADFVNITMLGKKPWNQLEHFARVGKTCDQSGHVVDRADITPEQKILQYQSAYCIAQRNASMGPEEMGSLNPAYAGMSTGFSVMPLGSTGRVSPVSTRSSSNSSLVSVMSLVADDEDDTPLTACFSDGPTKENKVASTINGDSNA</sequence>
<dbReference type="VEuPathDB" id="FungiDB:HMPREF1541_01763"/>
<name>W2S1K4_CYPE1</name>